<dbReference type="AlphaFoldDB" id="H2XMP5"/>
<protein>
    <submittedName>
        <fullName evidence="1">Uncharacterized protein</fullName>
    </submittedName>
</protein>
<reference evidence="1" key="3">
    <citation type="submission" date="2025-08" db="UniProtKB">
        <authorList>
            <consortium name="Ensembl"/>
        </authorList>
    </citation>
    <scope>IDENTIFICATION</scope>
</reference>
<proteinExistence type="predicted"/>
<dbReference type="Proteomes" id="UP000008144">
    <property type="component" value="Chromosome 12"/>
</dbReference>
<dbReference type="HOGENOM" id="CLU_3350784_0_0_1"/>
<accession>H2XMP5</accession>
<dbReference type="Ensembl" id="ENSCINT00000037166.1">
    <property type="protein sequence ID" value="ENSCINP00000030928.1"/>
    <property type="gene ID" value="ENSCING00000019516.1"/>
</dbReference>
<reference evidence="1" key="4">
    <citation type="submission" date="2025-09" db="UniProtKB">
        <authorList>
            <consortium name="Ensembl"/>
        </authorList>
    </citation>
    <scope>IDENTIFICATION</scope>
</reference>
<keyword evidence="2" id="KW-1185">Reference proteome</keyword>
<evidence type="ECO:0000313" key="1">
    <source>
        <dbReference type="Ensembl" id="ENSCINP00000030928.1"/>
    </source>
</evidence>
<dbReference type="EMBL" id="EAAA01001026">
    <property type="status" value="NOT_ANNOTATED_CDS"/>
    <property type="molecule type" value="Genomic_DNA"/>
</dbReference>
<organism evidence="1 2">
    <name type="scientific">Ciona intestinalis</name>
    <name type="common">Transparent sea squirt</name>
    <name type="synonym">Ascidia intestinalis</name>
    <dbReference type="NCBI Taxonomy" id="7719"/>
    <lineage>
        <taxon>Eukaryota</taxon>
        <taxon>Metazoa</taxon>
        <taxon>Chordata</taxon>
        <taxon>Tunicata</taxon>
        <taxon>Ascidiacea</taxon>
        <taxon>Phlebobranchia</taxon>
        <taxon>Cionidae</taxon>
        <taxon>Ciona</taxon>
    </lineage>
</organism>
<evidence type="ECO:0000313" key="2">
    <source>
        <dbReference type="Proteomes" id="UP000008144"/>
    </source>
</evidence>
<reference evidence="1" key="2">
    <citation type="journal article" date="2008" name="Genome Biol.">
        <title>Improved genome assembly and evidence-based global gene model set for the chordate Ciona intestinalis: new insight into intron and operon populations.</title>
        <authorList>
            <person name="Satou Y."/>
            <person name="Mineta K."/>
            <person name="Ogasawara M."/>
            <person name="Sasakura Y."/>
            <person name="Shoguchi E."/>
            <person name="Ueno K."/>
            <person name="Yamada L."/>
            <person name="Matsumoto J."/>
            <person name="Wasserscheid J."/>
            <person name="Dewar K."/>
            <person name="Wiley G.B."/>
            <person name="Macmil S.L."/>
            <person name="Roe B.A."/>
            <person name="Zeller R.W."/>
            <person name="Hastings K.E."/>
            <person name="Lemaire P."/>
            <person name="Lindquist E."/>
            <person name="Endo T."/>
            <person name="Hotta K."/>
            <person name="Inaba K."/>
        </authorList>
    </citation>
    <scope>NUCLEOTIDE SEQUENCE [LARGE SCALE GENOMIC DNA]</scope>
    <source>
        <strain evidence="1">wild type</strain>
    </source>
</reference>
<dbReference type="InParanoid" id="H2XMP5"/>
<sequence length="37" mass="4504">MYVKNNTVHYMTTRDTRFLQQHITRQIGIHRNCSIVQ</sequence>
<name>H2XMP5_CIOIN</name>
<reference evidence="2" key="1">
    <citation type="journal article" date="2002" name="Science">
        <title>The draft genome of Ciona intestinalis: insights into chordate and vertebrate origins.</title>
        <authorList>
            <person name="Dehal P."/>
            <person name="Satou Y."/>
            <person name="Campbell R.K."/>
            <person name="Chapman J."/>
            <person name="Degnan B."/>
            <person name="De Tomaso A."/>
            <person name="Davidson B."/>
            <person name="Di Gregorio A."/>
            <person name="Gelpke M."/>
            <person name="Goodstein D.M."/>
            <person name="Harafuji N."/>
            <person name="Hastings K.E."/>
            <person name="Ho I."/>
            <person name="Hotta K."/>
            <person name="Huang W."/>
            <person name="Kawashima T."/>
            <person name="Lemaire P."/>
            <person name="Martinez D."/>
            <person name="Meinertzhagen I.A."/>
            <person name="Necula S."/>
            <person name="Nonaka M."/>
            <person name="Putnam N."/>
            <person name="Rash S."/>
            <person name="Saiga H."/>
            <person name="Satake M."/>
            <person name="Terry A."/>
            <person name="Yamada L."/>
            <person name="Wang H.G."/>
            <person name="Awazu S."/>
            <person name="Azumi K."/>
            <person name="Boore J."/>
            <person name="Branno M."/>
            <person name="Chin-Bow S."/>
            <person name="DeSantis R."/>
            <person name="Doyle S."/>
            <person name="Francino P."/>
            <person name="Keys D.N."/>
            <person name="Haga S."/>
            <person name="Hayashi H."/>
            <person name="Hino K."/>
            <person name="Imai K.S."/>
            <person name="Inaba K."/>
            <person name="Kano S."/>
            <person name="Kobayashi K."/>
            <person name="Kobayashi M."/>
            <person name="Lee B.I."/>
            <person name="Makabe K.W."/>
            <person name="Manohar C."/>
            <person name="Matassi G."/>
            <person name="Medina M."/>
            <person name="Mochizuki Y."/>
            <person name="Mount S."/>
            <person name="Morishita T."/>
            <person name="Miura S."/>
            <person name="Nakayama A."/>
            <person name="Nishizaka S."/>
            <person name="Nomoto H."/>
            <person name="Ohta F."/>
            <person name="Oishi K."/>
            <person name="Rigoutsos I."/>
            <person name="Sano M."/>
            <person name="Sasaki A."/>
            <person name="Sasakura Y."/>
            <person name="Shoguchi E."/>
            <person name="Shin-i T."/>
            <person name="Spagnuolo A."/>
            <person name="Stainier D."/>
            <person name="Suzuki M.M."/>
            <person name="Tassy O."/>
            <person name="Takatori N."/>
            <person name="Tokuoka M."/>
            <person name="Yagi K."/>
            <person name="Yoshizaki F."/>
            <person name="Wada S."/>
            <person name="Zhang C."/>
            <person name="Hyatt P.D."/>
            <person name="Larimer F."/>
            <person name="Detter C."/>
            <person name="Doggett N."/>
            <person name="Glavina T."/>
            <person name="Hawkins T."/>
            <person name="Richardson P."/>
            <person name="Lucas S."/>
            <person name="Kohara Y."/>
            <person name="Levine M."/>
            <person name="Satoh N."/>
            <person name="Rokhsar D.S."/>
        </authorList>
    </citation>
    <scope>NUCLEOTIDE SEQUENCE [LARGE SCALE GENOMIC DNA]</scope>
</reference>